<gene>
    <name evidence="1" type="ORF">LITE_LOCUS13279</name>
</gene>
<evidence type="ECO:0008006" key="3">
    <source>
        <dbReference type="Google" id="ProtNLM"/>
    </source>
</evidence>
<organism evidence="1 2">
    <name type="scientific">Linum tenue</name>
    <dbReference type="NCBI Taxonomy" id="586396"/>
    <lineage>
        <taxon>Eukaryota</taxon>
        <taxon>Viridiplantae</taxon>
        <taxon>Streptophyta</taxon>
        <taxon>Embryophyta</taxon>
        <taxon>Tracheophyta</taxon>
        <taxon>Spermatophyta</taxon>
        <taxon>Magnoliopsida</taxon>
        <taxon>eudicotyledons</taxon>
        <taxon>Gunneridae</taxon>
        <taxon>Pentapetalae</taxon>
        <taxon>rosids</taxon>
        <taxon>fabids</taxon>
        <taxon>Malpighiales</taxon>
        <taxon>Linaceae</taxon>
        <taxon>Linum</taxon>
    </lineage>
</organism>
<dbReference type="Proteomes" id="UP001154282">
    <property type="component" value="Unassembled WGS sequence"/>
</dbReference>
<protein>
    <recommendedName>
        <fullName evidence="3">RNase H type-1 domain-containing protein</fullName>
    </recommendedName>
</protein>
<dbReference type="EMBL" id="CAMGYJ010000004">
    <property type="protein sequence ID" value="CAI0406611.1"/>
    <property type="molecule type" value="Genomic_DNA"/>
</dbReference>
<dbReference type="AlphaFoldDB" id="A0AAV0J9L4"/>
<proteinExistence type="predicted"/>
<sequence>QTLVQKIDKASSIRTETGIVCRSIRSKLEVLNNGCWKFIQREGNAAAHIMAHRKTRWNETMVWWDTPPDFLADQLLLDGNGSGQ</sequence>
<keyword evidence="2" id="KW-1185">Reference proteome</keyword>
<accession>A0AAV0J9L4</accession>
<reference evidence="1" key="1">
    <citation type="submission" date="2022-08" db="EMBL/GenBank/DDBJ databases">
        <authorList>
            <person name="Gutierrez-Valencia J."/>
        </authorList>
    </citation>
    <scope>NUCLEOTIDE SEQUENCE</scope>
</reference>
<comment type="caution">
    <text evidence="1">The sequence shown here is derived from an EMBL/GenBank/DDBJ whole genome shotgun (WGS) entry which is preliminary data.</text>
</comment>
<evidence type="ECO:0000313" key="2">
    <source>
        <dbReference type="Proteomes" id="UP001154282"/>
    </source>
</evidence>
<name>A0AAV0J9L4_9ROSI</name>
<evidence type="ECO:0000313" key="1">
    <source>
        <dbReference type="EMBL" id="CAI0406611.1"/>
    </source>
</evidence>
<feature type="non-terminal residue" evidence="1">
    <location>
        <position position="1"/>
    </location>
</feature>